<reference evidence="2" key="1">
    <citation type="journal article" date="2019" name="Int. J. Syst. Evol. Microbiol.">
        <title>The Global Catalogue of Microorganisms (GCM) 10K type strain sequencing project: providing services to taxonomists for standard genome sequencing and annotation.</title>
        <authorList>
            <consortium name="The Broad Institute Genomics Platform"/>
            <consortium name="The Broad Institute Genome Sequencing Center for Infectious Disease"/>
            <person name="Wu L."/>
            <person name="Ma J."/>
        </authorList>
    </citation>
    <scope>NUCLEOTIDE SEQUENCE [LARGE SCALE GENOMIC DNA]</scope>
    <source>
        <strain evidence="2">KCTC 12848</strain>
    </source>
</reference>
<dbReference type="Pfam" id="PF05147">
    <property type="entry name" value="LANC_like"/>
    <property type="match status" value="1"/>
</dbReference>
<gene>
    <name evidence="1" type="ORF">ACFPFM_27780</name>
</gene>
<sequence length="378" mass="38887">MVNAVGEHPLLDDLAHRALRGWAGRGDPTPDPGPVVLASTLPPGDPVVALVARAWLGGLRRAAPAHPGVFGGLAGQLVGLRLLAAVHPPLDRAADAVSAALRRPATAERDGLAYGDYDLVAGPAGVLLAHCVPTDHPAGVEEFAARLTALCGNGVEGLRCTAYDGHELLSWMQGRVNAGLAHGVPGVVVALAAALRAGVDVADPLRLLGRWLADEARRDPLGVVSWPTAGGAPPPERAVRRQAWCYGCPGAAWALWEAGDALGEPGFAVLATTAMRSLCDNYDEDFHLYGDTGSDRLAVCHGAAGVLAVADAFATHAGLPEAAALRQRLADHLRRSGDEVSDLARTDMSLLTGAAGVLAALRTASGGPRGWLPAVGLR</sequence>
<accession>A0ABV9Y763</accession>
<dbReference type="RefSeq" id="WP_344036935.1">
    <property type="nucleotide sequence ID" value="NZ_BAAAKE010000006.1"/>
</dbReference>
<evidence type="ECO:0000313" key="1">
    <source>
        <dbReference type="EMBL" id="MFC5057532.1"/>
    </source>
</evidence>
<dbReference type="PRINTS" id="PR01950">
    <property type="entry name" value="LANCSUPER"/>
</dbReference>
<protein>
    <submittedName>
        <fullName evidence="1">Lanthionine synthetase LanC family protein</fullName>
    </submittedName>
</protein>
<dbReference type="Proteomes" id="UP001595833">
    <property type="component" value="Unassembled WGS sequence"/>
</dbReference>
<evidence type="ECO:0000313" key="2">
    <source>
        <dbReference type="Proteomes" id="UP001595833"/>
    </source>
</evidence>
<dbReference type="InterPro" id="IPR007822">
    <property type="entry name" value="LANC-like"/>
</dbReference>
<proteinExistence type="predicted"/>
<organism evidence="1 2">
    <name type="scientific">Saccharothrix xinjiangensis</name>
    <dbReference type="NCBI Taxonomy" id="204798"/>
    <lineage>
        <taxon>Bacteria</taxon>
        <taxon>Bacillati</taxon>
        <taxon>Actinomycetota</taxon>
        <taxon>Actinomycetes</taxon>
        <taxon>Pseudonocardiales</taxon>
        <taxon>Pseudonocardiaceae</taxon>
        <taxon>Saccharothrix</taxon>
    </lineage>
</organism>
<dbReference type="Gene3D" id="1.50.10.20">
    <property type="match status" value="1"/>
</dbReference>
<dbReference type="PRINTS" id="PR01955">
    <property type="entry name" value="LANCFRANKIA"/>
</dbReference>
<dbReference type="EMBL" id="JBHSJB010000027">
    <property type="protein sequence ID" value="MFC5057532.1"/>
    <property type="molecule type" value="Genomic_DNA"/>
</dbReference>
<dbReference type="SMART" id="SM01260">
    <property type="entry name" value="LANC_like"/>
    <property type="match status" value="1"/>
</dbReference>
<dbReference type="SUPFAM" id="SSF158745">
    <property type="entry name" value="LanC-like"/>
    <property type="match status" value="1"/>
</dbReference>
<comment type="caution">
    <text evidence="1">The sequence shown here is derived from an EMBL/GenBank/DDBJ whole genome shotgun (WGS) entry which is preliminary data.</text>
</comment>
<keyword evidence="2" id="KW-1185">Reference proteome</keyword>
<name>A0ABV9Y763_9PSEU</name>